<feature type="compositionally biased region" description="Gly residues" evidence="1">
    <location>
        <begin position="94"/>
        <end position="105"/>
    </location>
</feature>
<evidence type="ECO:0000313" key="3">
    <source>
        <dbReference type="Proteomes" id="UP000297703"/>
    </source>
</evidence>
<evidence type="ECO:0000313" key="2">
    <source>
        <dbReference type="EMBL" id="TFJ98912.1"/>
    </source>
</evidence>
<dbReference type="Proteomes" id="UP000297703">
    <property type="component" value="Unassembled WGS sequence"/>
</dbReference>
<comment type="caution">
    <text evidence="2">The sequence shown here is derived from an EMBL/GenBank/DDBJ whole genome shotgun (WGS) entry which is preliminary data.</text>
</comment>
<organism evidence="2 3">
    <name type="scientific">Platysternon megacephalum</name>
    <name type="common">big-headed turtle</name>
    <dbReference type="NCBI Taxonomy" id="55544"/>
    <lineage>
        <taxon>Eukaryota</taxon>
        <taxon>Metazoa</taxon>
        <taxon>Chordata</taxon>
        <taxon>Craniata</taxon>
        <taxon>Vertebrata</taxon>
        <taxon>Euteleostomi</taxon>
        <taxon>Archelosauria</taxon>
        <taxon>Testudinata</taxon>
        <taxon>Testudines</taxon>
        <taxon>Cryptodira</taxon>
        <taxon>Durocryptodira</taxon>
        <taxon>Testudinoidea</taxon>
        <taxon>Platysternidae</taxon>
        <taxon>Platysternon</taxon>
    </lineage>
</organism>
<accession>A0A4D9DVN1</accession>
<dbReference type="EMBL" id="QXTE01000360">
    <property type="protein sequence ID" value="TFJ98912.1"/>
    <property type="molecule type" value="Genomic_DNA"/>
</dbReference>
<feature type="region of interest" description="Disordered" evidence="1">
    <location>
        <begin position="64"/>
        <end position="105"/>
    </location>
</feature>
<reference evidence="2 3" key="1">
    <citation type="submission" date="2019-04" db="EMBL/GenBank/DDBJ databases">
        <title>Draft genome of the big-headed turtle Platysternon megacephalum.</title>
        <authorList>
            <person name="Gong S."/>
        </authorList>
    </citation>
    <scope>NUCLEOTIDE SEQUENCE [LARGE SCALE GENOMIC DNA]</scope>
    <source>
        <strain evidence="2">DO16091913</strain>
        <tissue evidence="2">Muscle</tissue>
    </source>
</reference>
<gene>
    <name evidence="2" type="ORF">DR999_PMT19100</name>
</gene>
<dbReference type="AlphaFoldDB" id="A0A4D9DVN1"/>
<protein>
    <submittedName>
        <fullName evidence="2">Uncharacterized protein</fullName>
    </submittedName>
</protein>
<sequence>MGWGRQPPRPFKSPALFQCGVHAGWMPTPGLAHYPCCFTAALESSSPPMDPVWCQGPSERCPSLPPQEPGSLTAHPRKTPSSLLLGTAPCTLEGGPGTSGESKGGQGVCAVQNVEACPAPEPCCLGDPPSLQHRALG</sequence>
<name>A0A4D9DVN1_9SAUR</name>
<proteinExistence type="predicted"/>
<evidence type="ECO:0000256" key="1">
    <source>
        <dbReference type="SAM" id="MobiDB-lite"/>
    </source>
</evidence>
<reference evidence="2 3" key="2">
    <citation type="submission" date="2019-04" db="EMBL/GenBank/DDBJ databases">
        <title>The genome sequence of big-headed turtle.</title>
        <authorList>
            <person name="Gong S."/>
        </authorList>
    </citation>
    <scope>NUCLEOTIDE SEQUENCE [LARGE SCALE GENOMIC DNA]</scope>
    <source>
        <strain evidence="2">DO16091913</strain>
        <tissue evidence="2">Muscle</tissue>
    </source>
</reference>
<keyword evidence="3" id="KW-1185">Reference proteome</keyword>